<protein>
    <recommendedName>
        <fullName evidence="3">Disease resistance protein</fullName>
    </recommendedName>
</protein>
<accession>A0ABR2FXT0</accession>
<dbReference type="Proteomes" id="UP001472677">
    <property type="component" value="Unassembled WGS sequence"/>
</dbReference>
<dbReference type="EMBL" id="JBBPBM010000004">
    <property type="protein sequence ID" value="KAK8589075.1"/>
    <property type="molecule type" value="Genomic_DNA"/>
</dbReference>
<comment type="caution">
    <text evidence="1">The sequence shown here is derived from an EMBL/GenBank/DDBJ whole genome shotgun (WGS) entry which is preliminary data.</text>
</comment>
<dbReference type="InterPro" id="IPR032675">
    <property type="entry name" value="LRR_dom_sf"/>
</dbReference>
<dbReference type="SUPFAM" id="SSF52058">
    <property type="entry name" value="L domain-like"/>
    <property type="match status" value="1"/>
</dbReference>
<dbReference type="Gene3D" id="3.80.10.10">
    <property type="entry name" value="Ribonuclease Inhibitor"/>
    <property type="match status" value="1"/>
</dbReference>
<evidence type="ECO:0000313" key="1">
    <source>
        <dbReference type="EMBL" id="KAK8589075.1"/>
    </source>
</evidence>
<name>A0ABR2FXT0_9ROSI</name>
<gene>
    <name evidence="1" type="ORF">V6N12_023482</name>
</gene>
<evidence type="ECO:0000313" key="2">
    <source>
        <dbReference type="Proteomes" id="UP001472677"/>
    </source>
</evidence>
<organism evidence="1 2">
    <name type="scientific">Hibiscus sabdariffa</name>
    <name type="common">roselle</name>
    <dbReference type="NCBI Taxonomy" id="183260"/>
    <lineage>
        <taxon>Eukaryota</taxon>
        <taxon>Viridiplantae</taxon>
        <taxon>Streptophyta</taxon>
        <taxon>Embryophyta</taxon>
        <taxon>Tracheophyta</taxon>
        <taxon>Spermatophyta</taxon>
        <taxon>Magnoliopsida</taxon>
        <taxon>eudicotyledons</taxon>
        <taxon>Gunneridae</taxon>
        <taxon>Pentapetalae</taxon>
        <taxon>rosids</taxon>
        <taxon>malvids</taxon>
        <taxon>Malvales</taxon>
        <taxon>Malvaceae</taxon>
        <taxon>Malvoideae</taxon>
        <taxon>Hibiscus</taxon>
    </lineage>
</organism>
<dbReference type="PANTHER" id="PTHR47186">
    <property type="entry name" value="LEUCINE-RICH REPEAT-CONTAINING PROTEIN 57"/>
    <property type="match status" value="1"/>
</dbReference>
<dbReference type="PANTHER" id="PTHR47186:SF20">
    <property type="entry name" value="DISEASE RESISTANCE PROTEIN RPS5-LIKE"/>
    <property type="match status" value="1"/>
</dbReference>
<dbReference type="PROSITE" id="PS51450">
    <property type="entry name" value="LRR"/>
    <property type="match status" value="1"/>
</dbReference>
<evidence type="ECO:0008006" key="3">
    <source>
        <dbReference type="Google" id="ProtNLM"/>
    </source>
</evidence>
<sequence>MHDLVRDMALHVTSGTPRFLVKAGMRLTKPLNVREWNKDLEKVSLMENWGLKVPYPLEMSPPMCPRLSTLLLTGCGIESIPEGFFVHMQGLKILDLSKNPIKGLPNSIANLKNLTALLLTNCRYLENVPSLSNLLVLKKLDLQGTNIKSVPHGMKNLLSLKYLNLSWIDNLIVIPNGMLLRRLMVLELRGLPELKSICSVDAVVVCDSLKRLEVVDCLKLKRMPLKLPQLDNVQAHSPLSLVMRPKEWRESVEWDHPNVKSRLEPLMYPYLKNHYSSTMERHL</sequence>
<dbReference type="InterPro" id="IPR001611">
    <property type="entry name" value="Leu-rich_rpt"/>
</dbReference>
<keyword evidence="2" id="KW-1185">Reference proteome</keyword>
<dbReference type="Pfam" id="PF13855">
    <property type="entry name" value="LRR_8"/>
    <property type="match status" value="1"/>
</dbReference>
<proteinExistence type="predicted"/>
<reference evidence="1 2" key="1">
    <citation type="journal article" date="2024" name="G3 (Bethesda)">
        <title>Genome assembly of Hibiscus sabdariffa L. provides insights into metabolisms of medicinal natural products.</title>
        <authorList>
            <person name="Kim T."/>
        </authorList>
    </citation>
    <scope>NUCLEOTIDE SEQUENCE [LARGE SCALE GENOMIC DNA]</scope>
    <source>
        <strain evidence="1">TK-2024</strain>
        <tissue evidence="1">Old leaves</tissue>
    </source>
</reference>